<comment type="cofactor">
    <cofactor evidence="2">
        <name>Ca(2+)</name>
        <dbReference type="ChEBI" id="CHEBI:29108"/>
    </cofactor>
</comment>
<evidence type="ECO:0000256" key="8">
    <source>
        <dbReference type="ARBA" id="ARBA00013227"/>
    </source>
</evidence>
<dbReference type="EMBL" id="JAWJWF010000001">
    <property type="protein sequence ID" value="KAK6641437.1"/>
    <property type="molecule type" value="Genomic_DNA"/>
</dbReference>
<evidence type="ECO:0000256" key="2">
    <source>
        <dbReference type="ARBA" id="ARBA00001913"/>
    </source>
</evidence>
<name>A0ABR1BDN2_POLSC</name>
<comment type="subcellular location">
    <subcellularLocation>
        <location evidence="6">Cytoplasm</location>
    </subcellularLocation>
</comment>
<evidence type="ECO:0000256" key="1">
    <source>
        <dbReference type="ARBA" id="ARBA00001589"/>
    </source>
</evidence>
<evidence type="ECO:0000256" key="9">
    <source>
        <dbReference type="ARBA" id="ARBA00016808"/>
    </source>
</evidence>
<evidence type="ECO:0000256" key="7">
    <source>
        <dbReference type="ARBA" id="ARBA00008853"/>
    </source>
</evidence>
<comment type="catalytic activity">
    <reaction evidence="1">
        <text>D-glucono-1,5-lactone + H2O = D-gluconate + H(+)</text>
        <dbReference type="Rhea" id="RHEA:10440"/>
        <dbReference type="ChEBI" id="CHEBI:15377"/>
        <dbReference type="ChEBI" id="CHEBI:15378"/>
        <dbReference type="ChEBI" id="CHEBI:16217"/>
        <dbReference type="ChEBI" id="CHEBI:18391"/>
        <dbReference type="EC" id="3.1.1.17"/>
    </reaction>
</comment>
<dbReference type="PRINTS" id="PR01790">
    <property type="entry name" value="SMP30FAMILY"/>
</dbReference>
<dbReference type="Gene3D" id="2.120.10.30">
    <property type="entry name" value="TolB, C-terminal domain"/>
    <property type="match status" value="1"/>
</dbReference>
<comment type="caution">
    <text evidence="16">The sequence shown here is derived from an EMBL/GenBank/DDBJ whole genome shotgun (WGS) entry which is preliminary data.</text>
</comment>
<keyword evidence="13" id="KW-0106">Calcium</keyword>
<comment type="cofactor">
    <cofactor evidence="5">
        <name>Zn(2+)</name>
        <dbReference type="ChEBI" id="CHEBI:29105"/>
    </cofactor>
</comment>
<dbReference type="EC" id="3.1.1.17" evidence="8"/>
<evidence type="ECO:0000256" key="4">
    <source>
        <dbReference type="ARBA" id="ARBA00001946"/>
    </source>
</evidence>
<organism evidence="16 17">
    <name type="scientific">Polyplax serrata</name>
    <name type="common">Common mouse louse</name>
    <dbReference type="NCBI Taxonomy" id="468196"/>
    <lineage>
        <taxon>Eukaryota</taxon>
        <taxon>Metazoa</taxon>
        <taxon>Ecdysozoa</taxon>
        <taxon>Arthropoda</taxon>
        <taxon>Hexapoda</taxon>
        <taxon>Insecta</taxon>
        <taxon>Pterygota</taxon>
        <taxon>Neoptera</taxon>
        <taxon>Paraneoptera</taxon>
        <taxon>Psocodea</taxon>
        <taxon>Troctomorpha</taxon>
        <taxon>Phthiraptera</taxon>
        <taxon>Anoplura</taxon>
        <taxon>Polyplacidae</taxon>
        <taxon>Polyplax</taxon>
    </lineage>
</organism>
<dbReference type="Proteomes" id="UP001359485">
    <property type="component" value="Unassembled WGS sequence"/>
</dbReference>
<evidence type="ECO:0000256" key="6">
    <source>
        <dbReference type="ARBA" id="ARBA00004496"/>
    </source>
</evidence>
<keyword evidence="10" id="KW-0963">Cytoplasm</keyword>
<proteinExistence type="inferred from homology"/>
<dbReference type="InterPro" id="IPR008367">
    <property type="entry name" value="Regucalcin"/>
</dbReference>
<keyword evidence="17" id="KW-1185">Reference proteome</keyword>
<keyword evidence="12" id="KW-0378">Hydrolase</keyword>
<keyword evidence="11" id="KW-0479">Metal-binding</keyword>
<protein>
    <recommendedName>
        <fullName evidence="9">Regucalcin</fullName>
        <ecNumber evidence="8">3.1.1.17</ecNumber>
    </recommendedName>
    <alternativeName>
        <fullName evidence="14">Gluconolactonase</fullName>
    </alternativeName>
</protein>
<dbReference type="PRINTS" id="PR01791">
    <property type="entry name" value="REGUCALCIN"/>
</dbReference>
<evidence type="ECO:0000313" key="17">
    <source>
        <dbReference type="Proteomes" id="UP001359485"/>
    </source>
</evidence>
<evidence type="ECO:0000313" key="16">
    <source>
        <dbReference type="EMBL" id="KAK6641437.1"/>
    </source>
</evidence>
<dbReference type="SUPFAM" id="SSF63829">
    <property type="entry name" value="Calcium-dependent phosphotriesterase"/>
    <property type="match status" value="1"/>
</dbReference>
<comment type="cofactor">
    <cofactor evidence="4">
        <name>Mg(2+)</name>
        <dbReference type="ChEBI" id="CHEBI:18420"/>
    </cofactor>
</comment>
<dbReference type="Pfam" id="PF08450">
    <property type="entry name" value="SGL"/>
    <property type="match status" value="1"/>
</dbReference>
<feature type="domain" description="SMP-30/Gluconolactonase/LRE-like region" evidence="15">
    <location>
        <begin position="39"/>
        <end position="298"/>
    </location>
</feature>
<dbReference type="InterPro" id="IPR011042">
    <property type="entry name" value="6-blade_b-propeller_TolB-like"/>
</dbReference>
<comment type="similarity">
    <text evidence="7">Belongs to the SMP-30/CGR1 family.</text>
</comment>
<dbReference type="PANTHER" id="PTHR10907">
    <property type="entry name" value="REGUCALCIN"/>
    <property type="match status" value="1"/>
</dbReference>
<sequence length="333" mass="36735">MITRDLRQHPLQLGVACSFQIQKKMLKYNLEQISGRMACGEGLHWDSGKKCMYFCDINNSMIFRYVPKTNALFQAKVEAPFVSLIIPIKGASNKFIVGIGHSTAIMKWDGVSETVKKSDLEVLHTVEEDKVRNRFNDGKCDPAGRVFLGTMGGLVNGIWEDKQGKFYSFGSDRKLIQHFGDVGISNGLCWSLDGKILYYVDSLRFSIDALDYNVQTGQTANRRVVFDLPKNGVEGTPDGMTIDADGNLWLALYGGYGLICVNPKTQKLVTKIPIPGKFITCVQFGGDNLDEMYVTSATIETDPQELNVSPYLGGTFKITGLGVKGCDSIPAVL</sequence>
<evidence type="ECO:0000259" key="15">
    <source>
        <dbReference type="Pfam" id="PF08450"/>
    </source>
</evidence>
<evidence type="ECO:0000256" key="3">
    <source>
        <dbReference type="ARBA" id="ARBA00001936"/>
    </source>
</evidence>
<evidence type="ECO:0000256" key="12">
    <source>
        <dbReference type="ARBA" id="ARBA00022801"/>
    </source>
</evidence>
<evidence type="ECO:0000256" key="10">
    <source>
        <dbReference type="ARBA" id="ARBA00022490"/>
    </source>
</evidence>
<evidence type="ECO:0000256" key="11">
    <source>
        <dbReference type="ARBA" id="ARBA00022723"/>
    </source>
</evidence>
<evidence type="ECO:0000256" key="5">
    <source>
        <dbReference type="ARBA" id="ARBA00001947"/>
    </source>
</evidence>
<accession>A0ABR1BDN2</accession>
<dbReference type="InterPro" id="IPR005511">
    <property type="entry name" value="SMP-30"/>
</dbReference>
<gene>
    <name evidence="16" type="ORF">RUM44_013148</name>
</gene>
<evidence type="ECO:0000256" key="14">
    <source>
        <dbReference type="ARBA" id="ARBA00032464"/>
    </source>
</evidence>
<evidence type="ECO:0000256" key="13">
    <source>
        <dbReference type="ARBA" id="ARBA00022837"/>
    </source>
</evidence>
<dbReference type="PANTHER" id="PTHR10907:SF66">
    <property type="entry name" value="MIP34848P1-RELATED"/>
    <property type="match status" value="1"/>
</dbReference>
<dbReference type="InterPro" id="IPR013658">
    <property type="entry name" value="SGL"/>
</dbReference>
<reference evidence="16 17" key="1">
    <citation type="submission" date="2023-09" db="EMBL/GenBank/DDBJ databases">
        <title>Genomes of two closely related lineages of the louse Polyplax serrata with different host specificities.</title>
        <authorList>
            <person name="Martinu J."/>
            <person name="Tarabai H."/>
            <person name="Stefka J."/>
            <person name="Hypsa V."/>
        </authorList>
    </citation>
    <scope>NUCLEOTIDE SEQUENCE [LARGE SCALE GENOMIC DNA]</scope>
    <source>
        <strain evidence="16">98ZLc_SE</strain>
    </source>
</reference>
<comment type="cofactor">
    <cofactor evidence="3">
        <name>Mn(2+)</name>
        <dbReference type="ChEBI" id="CHEBI:29035"/>
    </cofactor>
</comment>